<evidence type="ECO:0000256" key="1">
    <source>
        <dbReference type="ARBA" id="ARBA00004141"/>
    </source>
</evidence>
<reference evidence="10" key="1">
    <citation type="submission" date="2017-02" db="UniProtKB">
        <authorList>
            <consortium name="WormBaseParasite"/>
        </authorList>
    </citation>
    <scope>IDENTIFICATION</scope>
</reference>
<feature type="disulfide bond" evidence="6">
    <location>
        <begin position="145"/>
        <end position="178"/>
    </location>
</feature>
<feature type="transmembrane region" description="Helical" evidence="7">
    <location>
        <begin position="48"/>
        <end position="71"/>
    </location>
</feature>
<dbReference type="CDD" id="cd03127">
    <property type="entry name" value="tetraspanin_LEL"/>
    <property type="match status" value="1"/>
</dbReference>
<keyword evidence="5 7" id="KW-0472">Membrane</keyword>
<dbReference type="AlphaFoldDB" id="A0A0R3T616"/>
<dbReference type="Gene3D" id="1.10.1450.10">
    <property type="entry name" value="Tetraspanin"/>
    <property type="match status" value="1"/>
</dbReference>
<reference evidence="8 9" key="2">
    <citation type="submission" date="2018-11" db="EMBL/GenBank/DDBJ databases">
        <authorList>
            <consortium name="Pathogen Informatics"/>
        </authorList>
    </citation>
    <scope>NUCLEOTIDE SEQUENCE [LARGE SCALE GENOMIC DNA]</scope>
</reference>
<organism evidence="10">
    <name type="scientific">Rodentolepis nana</name>
    <name type="common">Dwarf tapeworm</name>
    <name type="synonym">Hymenolepis nana</name>
    <dbReference type="NCBI Taxonomy" id="102285"/>
    <lineage>
        <taxon>Eukaryota</taxon>
        <taxon>Metazoa</taxon>
        <taxon>Spiralia</taxon>
        <taxon>Lophotrochozoa</taxon>
        <taxon>Platyhelminthes</taxon>
        <taxon>Cestoda</taxon>
        <taxon>Eucestoda</taxon>
        <taxon>Cyclophyllidea</taxon>
        <taxon>Hymenolepididae</taxon>
        <taxon>Rodentolepis</taxon>
    </lineage>
</organism>
<protein>
    <recommendedName>
        <fullName evidence="7">Tetraspanin</fullName>
    </recommendedName>
</protein>
<dbReference type="PANTHER" id="PTHR19282:SF544">
    <property type="entry name" value="TETRASPANIN"/>
    <property type="match status" value="1"/>
</dbReference>
<dbReference type="WBParaSite" id="HNAJ_0000250401-mRNA-1">
    <property type="protein sequence ID" value="HNAJ_0000250401-mRNA-1"/>
    <property type="gene ID" value="HNAJ_0000250401"/>
</dbReference>
<evidence type="ECO:0000256" key="6">
    <source>
        <dbReference type="PIRSR" id="PIRSR002419-1"/>
    </source>
</evidence>
<dbReference type="STRING" id="102285.A0A0R3T616"/>
<feature type="transmembrane region" description="Helical" evidence="7">
    <location>
        <begin position="190"/>
        <end position="215"/>
    </location>
</feature>
<keyword evidence="9" id="KW-1185">Reference proteome</keyword>
<evidence type="ECO:0000256" key="5">
    <source>
        <dbReference type="ARBA" id="ARBA00023136"/>
    </source>
</evidence>
<evidence type="ECO:0000313" key="10">
    <source>
        <dbReference type="WBParaSite" id="HNAJ_0000250401-mRNA-1"/>
    </source>
</evidence>
<evidence type="ECO:0000256" key="2">
    <source>
        <dbReference type="ARBA" id="ARBA00006840"/>
    </source>
</evidence>
<proteinExistence type="inferred from homology"/>
<gene>
    <name evidence="8" type="ORF">HNAJ_LOCUS2503</name>
</gene>
<dbReference type="GO" id="GO:0005886">
    <property type="term" value="C:plasma membrane"/>
    <property type="evidence" value="ECO:0007669"/>
    <property type="project" value="TreeGrafter"/>
</dbReference>
<evidence type="ECO:0000313" key="8">
    <source>
        <dbReference type="EMBL" id="VDN98362.1"/>
    </source>
</evidence>
<evidence type="ECO:0000256" key="3">
    <source>
        <dbReference type="ARBA" id="ARBA00022692"/>
    </source>
</evidence>
<dbReference type="PIRSF" id="PIRSF002419">
    <property type="entry name" value="Tetraspanin"/>
    <property type="match status" value="1"/>
</dbReference>
<comment type="similarity">
    <text evidence="2 7">Belongs to the tetraspanin (TM4SF) family.</text>
</comment>
<dbReference type="Pfam" id="PF00335">
    <property type="entry name" value="Tetraspanin"/>
    <property type="match status" value="1"/>
</dbReference>
<feature type="disulfide bond" evidence="6">
    <location>
        <begin position="146"/>
        <end position="163"/>
    </location>
</feature>
<keyword evidence="3 7" id="KW-0812">Transmembrane</keyword>
<dbReference type="InterPro" id="IPR000301">
    <property type="entry name" value="Tetraspanin_animals"/>
</dbReference>
<dbReference type="Proteomes" id="UP000278807">
    <property type="component" value="Unassembled WGS sequence"/>
</dbReference>
<dbReference type="EMBL" id="UZAE01001231">
    <property type="protein sequence ID" value="VDN98362.1"/>
    <property type="molecule type" value="Genomic_DNA"/>
</dbReference>
<dbReference type="SUPFAM" id="SSF48652">
    <property type="entry name" value="Tetraspanin"/>
    <property type="match status" value="1"/>
</dbReference>
<evidence type="ECO:0000313" key="9">
    <source>
        <dbReference type="Proteomes" id="UP000278807"/>
    </source>
</evidence>
<feature type="transmembrane region" description="Helical" evidence="7">
    <location>
        <begin position="12"/>
        <end position="36"/>
    </location>
</feature>
<dbReference type="InterPro" id="IPR018499">
    <property type="entry name" value="Tetraspanin/Peripherin"/>
</dbReference>
<accession>A0A0R3T616</accession>
<name>A0A0R3T616_RODNA</name>
<evidence type="ECO:0000256" key="4">
    <source>
        <dbReference type="ARBA" id="ARBA00022989"/>
    </source>
</evidence>
<evidence type="ECO:0000256" key="7">
    <source>
        <dbReference type="RuleBase" id="RU361218"/>
    </source>
</evidence>
<comment type="subcellular location">
    <subcellularLocation>
        <location evidence="1 7">Membrane</location>
        <topology evidence="1 7">Multi-pass membrane protein</topology>
    </subcellularLocation>
</comment>
<dbReference type="PANTHER" id="PTHR19282">
    <property type="entry name" value="TETRASPANIN"/>
    <property type="match status" value="1"/>
</dbReference>
<keyword evidence="6" id="KW-1015">Disulfide bond</keyword>
<dbReference type="InterPro" id="IPR008952">
    <property type="entry name" value="Tetraspanin_EC2_sf"/>
</dbReference>
<keyword evidence="4 7" id="KW-1133">Transmembrane helix</keyword>
<feature type="transmembrane region" description="Helical" evidence="7">
    <location>
        <begin position="83"/>
        <end position="105"/>
    </location>
</feature>
<sequence>MKLTVGVKLLQLILIVTNFFVLISGLLSIGLGSYIFARLSGTDGVTDIHTIPLFLIIAGILIFLISLPGFIGAMFKMPSLLRLFAFLLIFFIIVQLAAGICVIVYKEKIDQHVTKFMQDLIKKYKKTSKESILWSIRRIQNSFNCCGGAGPVDWNGDQIKYCCKSGENCGNTTFTIGCGSAIYDALQENAVIIGIVLSIFCLIEVISVVSGFILAKRISGNS</sequence>
<dbReference type="PRINTS" id="PR00259">
    <property type="entry name" value="TMFOUR"/>
</dbReference>